<name>A0A8S5QP69_9CAUD</name>
<protein>
    <recommendedName>
        <fullName evidence="2">Single-stranded DNA-binding protein</fullName>
    </recommendedName>
</protein>
<dbReference type="InterPro" id="IPR011344">
    <property type="entry name" value="ssDNA-bd"/>
</dbReference>
<dbReference type="CDD" id="cd04496">
    <property type="entry name" value="SSB_OBF"/>
    <property type="match status" value="1"/>
</dbReference>
<dbReference type="EMBL" id="BK015706">
    <property type="protein sequence ID" value="DAE21022.1"/>
    <property type="molecule type" value="Genomic_DNA"/>
</dbReference>
<dbReference type="GO" id="GO:0003697">
    <property type="term" value="F:single-stranded DNA binding"/>
    <property type="evidence" value="ECO:0007669"/>
    <property type="project" value="InterPro"/>
</dbReference>
<proteinExistence type="inferred from homology"/>
<reference evidence="4" key="1">
    <citation type="journal article" date="2021" name="Proc. Natl. Acad. Sci. U.S.A.">
        <title>A Catalog of Tens of Thousands of Viruses from Human Metagenomes Reveals Hidden Associations with Chronic Diseases.</title>
        <authorList>
            <person name="Tisza M.J."/>
            <person name="Buck C.B."/>
        </authorList>
    </citation>
    <scope>NUCLEOTIDE SEQUENCE</scope>
    <source>
        <strain evidence="4">Ct8LX107</strain>
    </source>
</reference>
<dbReference type="PIRSF" id="PIRSF002070">
    <property type="entry name" value="SSB"/>
    <property type="match status" value="1"/>
</dbReference>
<dbReference type="PANTHER" id="PTHR10302">
    <property type="entry name" value="SINGLE-STRANDED DNA-BINDING PROTEIN"/>
    <property type="match status" value="1"/>
</dbReference>
<organism evidence="4">
    <name type="scientific">Siphoviridae sp. ct8LX107</name>
    <dbReference type="NCBI Taxonomy" id="2826169"/>
    <lineage>
        <taxon>Viruses</taxon>
        <taxon>Duplodnaviria</taxon>
        <taxon>Heunggongvirae</taxon>
        <taxon>Uroviricota</taxon>
        <taxon>Caudoviricetes</taxon>
    </lineage>
</organism>
<dbReference type="InterPro" id="IPR000424">
    <property type="entry name" value="Primosome_PriB/ssb"/>
</dbReference>
<evidence type="ECO:0000256" key="1">
    <source>
        <dbReference type="ARBA" id="ARBA00023125"/>
    </source>
</evidence>
<dbReference type="SUPFAM" id="SSF50249">
    <property type="entry name" value="Nucleic acid-binding proteins"/>
    <property type="match status" value="1"/>
</dbReference>
<dbReference type="GO" id="GO:0006260">
    <property type="term" value="P:DNA replication"/>
    <property type="evidence" value="ECO:0007669"/>
    <property type="project" value="InterPro"/>
</dbReference>
<dbReference type="Gene3D" id="2.40.50.140">
    <property type="entry name" value="Nucleic acid-binding proteins"/>
    <property type="match status" value="1"/>
</dbReference>
<keyword evidence="1 2" id="KW-0238">DNA-binding</keyword>
<dbReference type="GO" id="GO:0009295">
    <property type="term" value="C:nucleoid"/>
    <property type="evidence" value="ECO:0007669"/>
    <property type="project" value="TreeGrafter"/>
</dbReference>
<dbReference type="HAMAP" id="MF_00984">
    <property type="entry name" value="SSB"/>
    <property type="match status" value="1"/>
</dbReference>
<evidence type="ECO:0000256" key="3">
    <source>
        <dbReference type="SAM" id="MobiDB-lite"/>
    </source>
</evidence>
<sequence>MNKVFLIGNLTKDLEMRSTQSGVAVCNFTIAVNRRFRNQQTGQQETDFLNVIAWRQLAELCGKYLSKGRKVAVMGSIQTRTYEAKDGSKRTAWDIVADEVEFLAPQNQQSSTQSAPGAYTTAASKDSGTAYAPQPHNDFGGGFTQVDDEELPF</sequence>
<dbReference type="Pfam" id="PF00436">
    <property type="entry name" value="SSB"/>
    <property type="match status" value="1"/>
</dbReference>
<dbReference type="NCBIfam" id="TIGR00621">
    <property type="entry name" value="ssb"/>
    <property type="match status" value="1"/>
</dbReference>
<accession>A0A8S5QP69</accession>
<dbReference type="PANTHER" id="PTHR10302:SF27">
    <property type="entry name" value="SINGLE-STRANDED DNA-BINDING PROTEIN"/>
    <property type="match status" value="1"/>
</dbReference>
<feature type="compositionally biased region" description="Polar residues" evidence="3">
    <location>
        <begin position="105"/>
        <end position="127"/>
    </location>
</feature>
<dbReference type="PROSITE" id="PS50935">
    <property type="entry name" value="SSB"/>
    <property type="match status" value="1"/>
</dbReference>
<dbReference type="InterPro" id="IPR012340">
    <property type="entry name" value="NA-bd_OB-fold"/>
</dbReference>
<evidence type="ECO:0000256" key="2">
    <source>
        <dbReference type="PIRNR" id="PIRNR002070"/>
    </source>
</evidence>
<evidence type="ECO:0000313" key="4">
    <source>
        <dbReference type="EMBL" id="DAE21022.1"/>
    </source>
</evidence>
<feature type="region of interest" description="Disordered" evidence="3">
    <location>
        <begin position="105"/>
        <end position="153"/>
    </location>
</feature>